<feature type="transmembrane region" description="Helical" evidence="8">
    <location>
        <begin position="628"/>
        <end position="646"/>
    </location>
</feature>
<feature type="transmembrane region" description="Helical" evidence="8">
    <location>
        <begin position="294"/>
        <end position="319"/>
    </location>
</feature>
<accession>A0AAD4PTS1</accession>
<feature type="transmembrane region" description="Helical" evidence="8">
    <location>
        <begin position="501"/>
        <end position="520"/>
    </location>
</feature>
<dbReference type="PANTHER" id="PTHR46154">
    <property type="match status" value="1"/>
</dbReference>
<gene>
    <name evidence="9" type="ORF">BGW36DRAFT_363630</name>
</gene>
<feature type="transmembrane region" description="Helical" evidence="8">
    <location>
        <begin position="138"/>
        <end position="159"/>
    </location>
</feature>
<feature type="transmembrane region" description="Helical" evidence="8">
    <location>
        <begin position="202"/>
        <end position="221"/>
    </location>
</feature>
<evidence type="ECO:0000256" key="5">
    <source>
        <dbReference type="ARBA" id="ARBA00023136"/>
    </source>
</evidence>
<comment type="caution">
    <text evidence="9">The sequence shown here is derived from an EMBL/GenBank/DDBJ whole genome shotgun (WGS) entry which is preliminary data.</text>
</comment>
<feature type="transmembrane region" description="Helical" evidence="8">
    <location>
        <begin position="666"/>
        <end position="683"/>
    </location>
</feature>
<dbReference type="GeneID" id="70244770"/>
<feature type="transmembrane region" description="Helical" evidence="8">
    <location>
        <begin position="260"/>
        <end position="282"/>
    </location>
</feature>
<keyword evidence="4 8" id="KW-1133">Transmembrane helix</keyword>
<feature type="compositionally biased region" description="Polar residues" evidence="7">
    <location>
        <begin position="560"/>
        <end position="575"/>
    </location>
</feature>
<dbReference type="EMBL" id="JAJTJA010000012">
    <property type="protein sequence ID" value="KAH8691295.1"/>
    <property type="molecule type" value="Genomic_DNA"/>
</dbReference>
<feature type="transmembrane region" description="Helical" evidence="8">
    <location>
        <begin position="61"/>
        <end position="78"/>
    </location>
</feature>
<feature type="transmembrane region" description="Helical" evidence="8">
    <location>
        <begin position="98"/>
        <end position="117"/>
    </location>
</feature>
<dbReference type="InterPro" id="IPR038377">
    <property type="entry name" value="Na/Glc_symporter_sf"/>
</dbReference>
<evidence type="ECO:0000256" key="6">
    <source>
        <dbReference type="RuleBase" id="RU362091"/>
    </source>
</evidence>
<dbReference type="Gene3D" id="1.20.1730.10">
    <property type="entry name" value="Sodium/glucose cotransporter"/>
    <property type="match status" value="1"/>
</dbReference>
<dbReference type="AlphaFoldDB" id="A0AAD4PTS1"/>
<evidence type="ECO:0000256" key="3">
    <source>
        <dbReference type="ARBA" id="ARBA00022692"/>
    </source>
</evidence>
<comment type="subcellular location">
    <subcellularLocation>
        <location evidence="1">Membrane</location>
        <topology evidence="1">Multi-pass membrane protein</topology>
    </subcellularLocation>
</comment>
<feature type="transmembrane region" description="Helical" evidence="8">
    <location>
        <begin position="437"/>
        <end position="455"/>
    </location>
</feature>
<dbReference type="GO" id="GO:0015204">
    <property type="term" value="F:urea transmembrane transporter activity"/>
    <property type="evidence" value="ECO:0007669"/>
    <property type="project" value="InterPro"/>
</dbReference>
<evidence type="ECO:0000256" key="4">
    <source>
        <dbReference type="ARBA" id="ARBA00022989"/>
    </source>
</evidence>
<keyword evidence="5 8" id="KW-0472">Membrane</keyword>
<feature type="transmembrane region" description="Helical" evidence="8">
    <location>
        <begin position="406"/>
        <end position="425"/>
    </location>
</feature>
<dbReference type="InterPro" id="IPR001734">
    <property type="entry name" value="Na/solute_symporter"/>
</dbReference>
<feature type="transmembrane region" description="Helical" evidence="8">
    <location>
        <begin position="20"/>
        <end position="40"/>
    </location>
</feature>
<feature type="transmembrane region" description="Helical" evidence="8">
    <location>
        <begin position="165"/>
        <end position="190"/>
    </location>
</feature>
<dbReference type="PROSITE" id="PS50283">
    <property type="entry name" value="NA_SOLUT_SYMP_3"/>
    <property type="match status" value="1"/>
</dbReference>
<feature type="compositionally biased region" description="Low complexity" evidence="7">
    <location>
        <begin position="582"/>
        <end position="604"/>
    </location>
</feature>
<feature type="region of interest" description="Disordered" evidence="7">
    <location>
        <begin position="544"/>
        <end position="604"/>
    </location>
</feature>
<evidence type="ECO:0000256" key="1">
    <source>
        <dbReference type="ARBA" id="ARBA00004141"/>
    </source>
</evidence>
<reference evidence="9" key="1">
    <citation type="submission" date="2021-12" db="EMBL/GenBank/DDBJ databases">
        <title>Convergent genome expansion in fungi linked to evolution of root-endophyte symbiosis.</title>
        <authorList>
            <consortium name="DOE Joint Genome Institute"/>
            <person name="Ke Y.-H."/>
            <person name="Bonito G."/>
            <person name="Liao H.-L."/>
            <person name="Looney B."/>
            <person name="Rojas-Flechas A."/>
            <person name="Nash J."/>
            <person name="Hameed K."/>
            <person name="Schadt C."/>
            <person name="Martin F."/>
            <person name="Crous P.W."/>
            <person name="Miettinen O."/>
            <person name="Magnuson J.K."/>
            <person name="Labbe J."/>
            <person name="Jacobson D."/>
            <person name="Doktycz M.J."/>
            <person name="Veneault-Fourrey C."/>
            <person name="Kuo A."/>
            <person name="Mondo S."/>
            <person name="Calhoun S."/>
            <person name="Riley R."/>
            <person name="Ohm R."/>
            <person name="LaButti K."/>
            <person name="Andreopoulos B."/>
            <person name="Pangilinan J."/>
            <person name="Nolan M."/>
            <person name="Tritt A."/>
            <person name="Clum A."/>
            <person name="Lipzen A."/>
            <person name="Daum C."/>
            <person name="Barry K."/>
            <person name="Grigoriev I.V."/>
            <person name="Vilgalys R."/>
        </authorList>
    </citation>
    <scope>NUCLEOTIDE SEQUENCE</scope>
    <source>
        <strain evidence="9">PMI_201</strain>
    </source>
</reference>
<comment type="similarity">
    <text evidence="2 6">Belongs to the sodium:solute symporter (SSF) (TC 2.A.21) family.</text>
</comment>
<dbReference type="GO" id="GO:0005886">
    <property type="term" value="C:plasma membrane"/>
    <property type="evidence" value="ECO:0007669"/>
    <property type="project" value="TreeGrafter"/>
</dbReference>
<feature type="transmembrane region" description="Helical" evidence="8">
    <location>
        <begin position="462"/>
        <end position="481"/>
    </location>
</feature>
<evidence type="ECO:0000313" key="10">
    <source>
        <dbReference type="Proteomes" id="UP001201262"/>
    </source>
</evidence>
<dbReference type="CDD" id="cd11476">
    <property type="entry name" value="SLC5sbd_DUR3"/>
    <property type="match status" value="1"/>
</dbReference>
<sequence>MSSLVIDLAGKTLISQGTAYGLLIGLGVVFCGVILAAVKIQRVYLSEDSGTSEMFMVANRTVGTGLTASAVFSSWMWINETVLAAAMCYKFGLAVPMWWGSGLCFQIALMATLGVLAKIRVPYAHTSLEIIRQRYGRIGHVVFIVLNLACNIFGCSSMILTGSQLIYGVSGMHFAAATILIPLGVVLYTAVGGLKATFITDYLHTTVALILIIFFTLSVLTNETIGGLGGLYDKVRATAAENYIDGNYQGSLLTMKSKQAIIWGLILKFGNLALVVMDTAFWQKSFATEVKATVPGYDLAAVAIFGIPWGLGTVIGLTARAIHNTPIWPAYPAEFTTAEVNAGLVMPYVIKALIGDQGIVAFFVLLFMALTSTVSSSMIAVSSILSFDLYKTYINPKATDKRLVHISHLSVVFHAVFITAFSLILNYGGADMTWIGYFRPVLTCPGILPLIFTLCWSGQTRLALILSPILGFATGVAIWLATAYHLYGEINLTTTEAGLPALYGAIGSFFSPGLYSLLISQYKPYKFDWREFLRIELADTKKHNAGESSSSSTSFEEKNASQSANTKTPNTTINPLPSHAITSTDEPTTTTSSTFSPTQTSPSTISLEDIRHPFSDETLKELHHWYRIAWAIWVFIVLITFVAWPMPLYRDYVFTKPFFKSWTSVAILWQFVAFFAVVVFPLYDGRRQIVAGVTGVWRSLREYIRGVGQGGVD</sequence>
<dbReference type="Pfam" id="PF00474">
    <property type="entry name" value="SSF"/>
    <property type="match status" value="1"/>
</dbReference>
<evidence type="ECO:0000256" key="8">
    <source>
        <dbReference type="SAM" id="Phobius"/>
    </source>
</evidence>
<protein>
    <submittedName>
        <fullName evidence="9">Sodium/solute symporter</fullName>
    </submittedName>
</protein>
<feature type="transmembrane region" description="Helical" evidence="8">
    <location>
        <begin position="359"/>
        <end position="385"/>
    </location>
</feature>
<evidence type="ECO:0000313" key="9">
    <source>
        <dbReference type="EMBL" id="KAH8691295.1"/>
    </source>
</evidence>
<keyword evidence="3 8" id="KW-0812">Transmembrane</keyword>
<proteinExistence type="inferred from homology"/>
<dbReference type="Proteomes" id="UP001201262">
    <property type="component" value="Unassembled WGS sequence"/>
</dbReference>
<dbReference type="PANTHER" id="PTHR46154:SF3">
    <property type="entry name" value="DUR32P"/>
    <property type="match status" value="1"/>
</dbReference>
<evidence type="ECO:0000256" key="7">
    <source>
        <dbReference type="SAM" id="MobiDB-lite"/>
    </source>
</evidence>
<dbReference type="InterPro" id="IPR031155">
    <property type="entry name" value="DUR"/>
</dbReference>
<organism evidence="9 10">
    <name type="scientific">Talaromyces proteolyticus</name>
    <dbReference type="NCBI Taxonomy" id="1131652"/>
    <lineage>
        <taxon>Eukaryota</taxon>
        <taxon>Fungi</taxon>
        <taxon>Dikarya</taxon>
        <taxon>Ascomycota</taxon>
        <taxon>Pezizomycotina</taxon>
        <taxon>Eurotiomycetes</taxon>
        <taxon>Eurotiomycetidae</taxon>
        <taxon>Eurotiales</taxon>
        <taxon>Trichocomaceae</taxon>
        <taxon>Talaromyces</taxon>
        <taxon>Talaromyces sect. Bacilispori</taxon>
    </lineage>
</organism>
<keyword evidence="10" id="KW-1185">Reference proteome</keyword>
<evidence type="ECO:0000256" key="2">
    <source>
        <dbReference type="ARBA" id="ARBA00006434"/>
    </source>
</evidence>
<dbReference type="RefSeq" id="XP_046067387.1">
    <property type="nucleotide sequence ID" value="XM_046214483.1"/>
</dbReference>
<name>A0AAD4PTS1_9EURO</name>